<keyword evidence="3 6" id="KW-0479">Metal-binding</keyword>
<evidence type="ECO:0000313" key="9">
    <source>
        <dbReference type="EMBL" id="MSD14509.1"/>
    </source>
</evidence>
<evidence type="ECO:0000256" key="6">
    <source>
        <dbReference type="HAMAP-Rule" id="MF_00220"/>
    </source>
</evidence>
<organism evidence="8 10">
    <name type="scientific">Eubacterium ramulus</name>
    <dbReference type="NCBI Taxonomy" id="39490"/>
    <lineage>
        <taxon>Bacteria</taxon>
        <taxon>Bacillati</taxon>
        <taxon>Bacillota</taxon>
        <taxon>Clostridia</taxon>
        <taxon>Eubacteriales</taxon>
        <taxon>Eubacteriaceae</taxon>
        <taxon>Eubacterium</taxon>
    </lineage>
</organism>
<dbReference type="NCBIfam" id="TIGR00857">
    <property type="entry name" value="pyrC_multi"/>
    <property type="match status" value="1"/>
</dbReference>
<dbReference type="EMBL" id="WKRA01000001">
    <property type="protein sequence ID" value="MSD14509.1"/>
    <property type="molecule type" value="Genomic_DNA"/>
</dbReference>
<sequence length="425" mass="45426">MVLLIKNGTVINPGDKTMTKADVLIKDGTVAEVAPAIKEKADEVYDAKGCYVMPGFIDLHVHLRDPGLEYKEDIQTGGAAALHGGFTTIVAMPNTKPVADRPDVIDYVKHKAEAVTKVHVLQTGAVTKGQKGEELADIHGMAAAGSRTISEDGKSVMNAQLYREGMQAAAEEGLVVLAHCEDINMVHGGVMNADAKANELGFAGITNSVEDVIVARDILLAKETGVRLHLCHCSTKDSVRMVELAKEEGLPVTAEVCPHHFCMTSDDITEDDGNYKMNPPLRTKEDVEALQKGLADDIMDVIATDHAPHAASEKEQGIQKAPFGIVGLETAAALTYTALVKPGILTPMQMAEKMSYNPAKILGLDKGTVEAGSPADLTIFDPECEWVIDPAEFLSKGKNTPFGGKKVTGKVMATIVDGEIVYQEK</sequence>
<dbReference type="OrthoDB" id="9765462at2"/>
<evidence type="ECO:0000256" key="2">
    <source>
        <dbReference type="ARBA" id="ARBA00010286"/>
    </source>
</evidence>
<dbReference type="STRING" id="39490.ERS852448_00706"/>
<dbReference type="GO" id="GO:0005737">
    <property type="term" value="C:cytoplasm"/>
    <property type="evidence" value="ECO:0007669"/>
    <property type="project" value="TreeGrafter"/>
</dbReference>
<feature type="binding site" evidence="6">
    <location>
        <position position="60"/>
    </location>
    <ligand>
        <name>Zn(2+)</name>
        <dbReference type="ChEBI" id="CHEBI:29105"/>
        <label>1</label>
    </ligand>
</feature>
<comment type="cofactor">
    <cofactor evidence="6">
        <name>Zn(2+)</name>
        <dbReference type="ChEBI" id="CHEBI:29105"/>
    </cofactor>
    <text evidence="6">Binds 2 Zn(2+) ions per subunit.</text>
</comment>
<feature type="active site" evidence="6">
    <location>
        <position position="305"/>
    </location>
</feature>
<comment type="similarity">
    <text evidence="2 6">Belongs to the metallo-dependent hydrolases superfamily. DHOase family. Class I DHOase subfamily.</text>
</comment>
<feature type="binding site" evidence="6">
    <location>
        <position position="152"/>
    </location>
    <ligand>
        <name>Zn(2+)</name>
        <dbReference type="ChEBI" id="CHEBI:29105"/>
        <label>1</label>
    </ligand>
</feature>
<evidence type="ECO:0000259" key="7">
    <source>
        <dbReference type="Pfam" id="PF12890"/>
    </source>
</evidence>
<comment type="catalytic activity">
    <reaction evidence="6">
        <text>(S)-dihydroorotate + H2O = N-carbamoyl-L-aspartate + H(+)</text>
        <dbReference type="Rhea" id="RHEA:24296"/>
        <dbReference type="ChEBI" id="CHEBI:15377"/>
        <dbReference type="ChEBI" id="CHEBI:15378"/>
        <dbReference type="ChEBI" id="CHEBI:30864"/>
        <dbReference type="ChEBI" id="CHEBI:32814"/>
        <dbReference type="EC" id="3.5.2.3"/>
    </reaction>
</comment>
<dbReference type="Gene3D" id="2.30.40.10">
    <property type="entry name" value="Urease, subunit C, domain 1"/>
    <property type="match status" value="1"/>
</dbReference>
<dbReference type="PANTHER" id="PTHR43668">
    <property type="entry name" value="ALLANTOINASE"/>
    <property type="match status" value="1"/>
</dbReference>
<dbReference type="AlphaFoldDB" id="A0A173S1B2"/>
<dbReference type="SUPFAM" id="SSF51338">
    <property type="entry name" value="Composite domain of metallo-dependent hydrolases"/>
    <property type="match status" value="1"/>
</dbReference>
<dbReference type="GO" id="GO:0044205">
    <property type="term" value="P:'de novo' UMP biosynthetic process"/>
    <property type="evidence" value="ECO:0007669"/>
    <property type="project" value="UniProtKB-UniRule"/>
</dbReference>
<evidence type="ECO:0000313" key="8">
    <source>
        <dbReference type="EMBL" id="CUM83981.1"/>
    </source>
</evidence>
<dbReference type="EC" id="3.5.2.3" evidence="6"/>
<comment type="function">
    <text evidence="1 6">Catalyzes the reversible cyclization of carbamoyl aspartate to dihydroorotate.</text>
</comment>
<dbReference type="GO" id="GO:0008270">
    <property type="term" value="F:zinc ion binding"/>
    <property type="evidence" value="ECO:0007669"/>
    <property type="project" value="UniProtKB-UniRule"/>
</dbReference>
<feature type="binding site" evidence="6">
    <location>
        <position position="278"/>
    </location>
    <ligand>
        <name>substrate</name>
    </ligand>
</feature>
<proteinExistence type="inferred from homology"/>
<dbReference type="SUPFAM" id="SSF51556">
    <property type="entry name" value="Metallo-dependent hydrolases"/>
    <property type="match status" value="1"/>
</dbReference>
<evidence type="ECO:0000256" key="1">
    <source>
        <dbReference type="ARBA" id="ARBA00002368"/>
    </source>
</evidence>
<feature type="domain" description="Dihydroorotase catalytic" evidence="7">
    <location>
        <begin position="52"/>
        <end position="238"/>
    </location>
</feature>
<feature type="binding site" evidence="6">
    <location>
        <position position="309"/>
    </location>
    <ligand>
        <name>substrate</name>
    </ligand>
</feature>
<dbReference type="InterPro" id="IPR050138">
    <property type="entry name" value="DHOase/Allantoinase_Hydrolase"/>
</dbReference>
<evidence type="ECO:0000256" key="5">
    <source>
        <dbReference type="ARBA" id="ARBA00022975"/>
    </source>
</evidence>
<dbReference type="InterPro" id="IPR004722">
    <property type="entry name" value="DHOase"/>
</dbReference>
<evidence type="ECO:0000256" key="3">
    <source>
        <dbReference type="ARBA" id="ARBA00022723"/>
    </source>
</evidence>
<feature type="binding site" evidence="6">
    <location>
        <position position="305"/>
    </location>
    <ligand>
        <name>Zn(2+)</name>
        <dbReference type="ChEBI" id="CHEBI:29105"/>
        <label>1</label>
    </ligand>
</feature>
<feature type="binding site" evidence="6">
    <location>
        <position position="152"/>
    </location>
    <ligand>
        <name>Zn(2+)</name>
        <dbReference type="ChEBI" id="CHEBI:29105"/>
        <label>2</label>
    </ligand>
</feature>
<keyword evidence="6" id="KW-0862">Zinc</keyword>
<dbReference type="InterPro" id="IPR011059">
    <property type="entry name" value="Metal-dep_hydrolase_composite"/>
</dbReference>
<dbReference type="PANTHER" id="PTHR43668:SF2">
    <property type="entry name" value="ALLANTOINASE"/>
    <property type="match status" value="1"/>
</dbReference>
<gene>
    <name evidence="6 8" type="primary">pyrC</name>
    <name evidence="8" type="ORF">ERS852448_00706</name>
    <name evidence="9" type="ORF">GKE72_00140</name>
</gene>
<comment type="pathway">
    <text evidence="6">Pyrimidine metabolism; UMP biosynthesis via de novo pathway; (S)-dihydroorotate from bicarbonate: step 3/3.</text>
</comment>
<dbReference type="Proteomes" id="UP000095492">
    <property type="component" value="Unassembled WGS sequence"/>
</dbReference>
<dbReference type="GO" id="GO:0006145">
    <property type="term" value="P:purine nucleobase catabolic process"/>
    <property type="evidence" value="ECO:0007669"/>
    <property type="project" value="TreeGrafter"/>
</dbReference>
<evidence type="ECO:0000313" key="10">
    <source>
        <dbReference type="Proteomes" id="UP000095492"/>
    </source>
</evidence>
<accession>A0A173S1B2</accession>
<dbReference type="GO" id="GO:0004038">
    <property type="term" value="F:allantoinase activity"/>
    <property type="evidence" value="ECO:0007669"/>
    <property type="project" value="TreeGrafter"/>
</dbReference>
<evidence type="ECO:0000256" key="4">
    <source>
        <dbReference type="ARBA" id="ARBA00022801"/>
    </source>
</evidence>
<dbReference type="Proteomes" id="UP000431304">
    <property type="component" value="Unassembled WGS sequence"/>
</dbReference>
<protein>
    <recommendedName>
        <fullName evidence="6">Dihydroorotase</fullName>
        <shortName evidence="6">DHOase</shortName>
        <ecNumber evidence="6">3.5.2.3</ecNumber>
    </recommendedName>
</protein>
<feature type="binding site" evidence="6">
    <location>
        <position position="232"/>
    </location>
    <ligand>
        <name>Zn(2+)</name>
        <dbReference type="ChEBI" id="CHEBI:29105"/>
        <label>2</label>
    </ligand>
</feature>
<feature type="binding site" evidence="6">
    <location>
        <position position="179"/>
    </location>
    <ligand>
        <name>Zn(2+)</name>
        <dbReference type="ChEBI" id="CHEBI:29105"/>
        <label>2</label>
    </ligand>
</feature>
<feature type="binding site" evidence="6">
    <location>
        <begin position="323"/>
        <end position="324"/>
    </location>
    <ligand>
        <name>substrate</name>
    </ligand>
</feature>
<dbReference type="InterPro" id="IPR032466">
    <property type="entry name" value="Metal_Hydrolase"/>
</dbReference>
<dbReference type="UniPathway" id="UPA00070">
    <property type="reaction ID" value="UER00117"/>
</dbReference>
<dbReference type="GO" id="GO:0004151">
    <property type="term" value="F:dihydroorotase activity"/>
    <property type="evidence" value="ECO:0007669"/>
    <property type="project" value="UniProtKB-UniRule"/>
</dbReference>
<reference evidence="9 11" key="2">
    <citation type="journal article" date="2019" name="Nat. Med.">
        <title>A library of human gut bacterial isolates paired with longitudinal multiomics data enables mechanistic microbiome research.</title>
        <authorList>
            <person name="Poyet M."/>
            <person name="Groussin M."/>
            <person name="Gibbons S.M."/>
            <person name="Avila-Pacheco J."/>
            <person name="Jiang X."/>
            <person name="Kearney S.M."/>
            <person name="Perrotta A.R."/>
            <person name="Berdy B."/>
            <person name="Zhao S."/>
            <person name="Lieberman T.D."/>
            <person name="Swanson P.K."/>
            <person name="Smith M."/>
            <person name="Roesemann S."/>
            <person name="Alexander J.E."/>
            <person name="Rich S.A."/>
            <person name="Livny J."/>
            <person name="Vlamakis H."/>
            <person name="Clish C."/>
            <person name="Bullock K."/>
            <person name="Deik A."/>
            <person name="Scott J."/>
            <person name="Pierce K.A."/>
            <person name="Xavier R.J."/>
            <person name="Alm E.J."/>
        </authorList>
    </citation>
    <scope>NUCLEOTIDE SEQUENCE [LARGE SCALE GENOMIC DNA]</scope>
    <source>
        <strain evidence="9 11">BIOML-A3</strain>
    </source>
</reference>
<dbReference type="CDD" id="cd01317">
    <property type="entry name" value="DHOase_IIa"/>
    <property type="match status" value="1"/>
</dbReference>
<evidence type="ECO:0000313" key="11">
    <source>
        <dbReference type="Proteomes" id="UP000431304"/>
    </source>
</evidence>
<dbReference type="HAMAP" id="MF_00220_B">
    <property type="entry name" value="PyrC_classI_B"/>
    <property type="match status" value="1"/>
</dbReference>
<keyword evidence="4 6" id="KW-0378">Hydrolase</keyword>
<keyword evidence="5 6" id="KW-0665">Pyrimidine biosynthesis</keyword>
<name>A0A173S1B2_EUBRA</name>
<feature type="binding site" evidence="6">
    <location>
        <begin position="62"/>
        <end position="64"/>
    </location>
    <ligand>
        <name>substrate</name>
    </ligand>
</feature>
<feature type="binding site" evidence="6">
    <location>
        <position position="62"/>
    </location>
    <ligand>
        <name>Zn(2+)</name>
        <dbReference type="ChEBI" id="CHEBI:29105"/>
        <label>1</label>
    </ligand>
</feature>
<feature type="binding site" evidence="6">
    <location>
        <position position="94"/>
    </location>
    <ligand>
        <name>substrate</name>
    </ligand>
</feature>
<dbReference type="InterPro" id="IPR002195">
    <property type="entry name" value="Dihydroorotase_CS"/>
</dbReference>
<dbReference type="InterPro" id="IPR024403">
    <property type="entry name" value="DHOase_cat"/>
</dbReference>
<dbReference type="Gene3D" id="3.20.20.140">
    <property type="entry name" value="Metal-dependent hydrolases"/>
    <property type="match status" value="1"/>
</dbReference>
<dbReference type="PROSITE" id="PS00483">
    <property type="entry name" value="DIHYDROOROTASE_2"/>
    <property type="match status" value="1"/>
</dbReference>
<reference evidence="8 10" key="1">
    <citation type="submission" date="2015-09" db="EMBL/GenBank/DDBJ databases">
        <authorList>
            <consortium name="Pathogen Informatics"/>
        </authorList>
    </citation>
    <scope>NUCLEOTIDE SEQUENCE [LARGE SCALE GENOMIC DNA]</scope>
    <source>
        <strain evidence="8 10">2789STDY5608891</strain>
    </source>
</reference>
<dbReference type="GeneID" id="42785717"/>
<dbReference type="EMBL" id="CYYA01000004">
    <property type="protein sequence ID" value="CUM83981.1"/>
    <property type="molecule type" value="Genomic_DNA"/>
</dbReference>
<dbReference type="RefSeq" id="WP_021738180.1">
    <property type="nucleotide sequence ID" value="NZ_CABKSU010000025.1"/>
</dbReference>
<dbReference type="PROSITE" id="PS00482">
    <property type="entry name" value="DIHYDROOROTASE_1"/>
    <property type="match status" value="1"/>
</dbReference>
<dbReference type="Pfam" id="PF12890">
    <property type="entry name" value="DHOase"/>
    <property type="match status" value="1"/>
</dbReference>